<dbReference type="Pfam" id="PF13561">
    <property type="entry name" value="adh_short_C2"/>
    <property type="match status" value="1"/>
</dbReference>
<dbReference type="Gene3D" id="3.40.50.720">
    <property type="entry name" value="NAD(P)-binding Rossmann-like Domain"/>
    <property type="match status" value="1"/>
</dbReference>
<dbReference type="InterPro" id="IPR002347">
    <property type="entry name" value="SDR_fam"/>
</dbReference>
<dbReference type="PROSITE" id="PS00061">
    <property type="entry name" value="ADH_SHORT"/>
    <property type="match status" value="1"/>
</dbReference>
<name>A0A1M6W2B9_SELRU</name>
<dbReference type="PRINTS" id="PR00080">
    <property type="entry name" value="SDRFAMILY"/>
</dbReference>
<evidence type="ECO:0000313" key="2">
    <source>
        <dbReference type="EMBL" id="SHK87827.1"/>
    </source>
</evidence>
<protein>
    <submittedName>
        <fullName evidence="2">Enoyl-(Acyl carrier protein) reductase</fullName>
    </submittedName>
</protein>
<reference evidence="2 3" key="1">
    <citation type="submission" date="2016-11" db="EMBL/GenBank/DDBJ databases">
        <authorList>
            <person name="Jaros S."/>
            <person name="Januszkiewicz K."/>
            <person name="Wedrychowicz H."/>
        </authorList>
    </citation>
    <scope>NUCLEOTIDE SEQUENCE [LARGE SCALE GENOMIC DNA]</scope>
    <source>
        <strain evidence="2 3">HD4</strain>
    </source>
</reference>
<dbReference type="PRINTS" id="PR00081">
    <property type="entry name" value="GDHRDH"/>
</dbReference>
<dbReference type="CDD" id="cd05233">
    <property type="entry name" value="SDR_c"/>
    <property type="match status" value="1"/>
</dbReference>
<dbReference type="InterPro" id="IPR050259">
    <property type="entry name" value="SDR"/>
</dbReference>
<dbReference type="PANTHER" id="PTHR42879">
    <property type="entry name" value="3-OXOACYL-(ACYL-CARRIER-PROTEIN) REDUCTASE"/>
    <property type="match status" value="1"/>
</dbReference>
<sequence length="172" mass="18285">MGAFNGLVHCAGIPSIVPLRGLTDEMYEQVQKINTQAGLHLAKLFSRKGMYNGGRCSIVFISSVYGLVGSASSVAYVVSKVAIVGLTKALSMEFAPKNIRVNCVAPGFVKTSLGERYTSFLDDAYSERVGAMHPLGWGEPRDISCAIAFLLSDAAKWITGTVLSVDGGFTAQ</sequence>
<dbReference type="EMBL" id="FRBC01000022">
    <property type="protein sequence ID" value="SHK87827.1"/>
    <property type="molecule type" value="Genomic_DNA"/>
</dbReference>
<dbReference type="SUPFAM" id="SSF51735">
    <property type="entry name" value="NAD(P)-binding Rossmann-fold domains"/>
    <property type="match status" value="1"/>
</dbReference>
<comment type="similarity">
    <text evidence="1">Belongs to the short-chain dehydrogenases/reductases (SDR) family.</text>
</comment>
<gene>
    <name evidence="2" type="ORF">SAMN05216582_12210</name>
</gene>
<dbReference type="Proteomes" id="UP000184263">
    <property type="component" value="Unassembled WGS sequence"/>
</dbReference>
<dbReference type="AlphaFoldDB" id="A0A1M6W2B9"/>
<dbReference type="InterPro" id="IPR036291">
    <property type="entry name" value="NAD(P)-bd_dom_sf"/>
</dbReference>
<accession>A0A1M6W2B9</accession>
<dbReference type="InterPro" id="IPR020904">
    <property type="entry name" value="Sc_DH/Rdtase_CS"/>
</dbReference>
<proteinExistence type="inferred from homology"/>
<dbReference type="PANTHER" id="PTHR42879:SF2">
    <property type="entry name" value="3-OXOACYL-[ACYL-CARRIER-PROTEIN] REDUCTASE FABG"/>
    <property type="match status" value="1"/>
</dbReference>
<evidence type="ECO:0000313" key="3">
    <source>
        <dbReference type="Proteomes" id="UP000184263"/>
    </source>
</evidence>
<evidence type="ECO:0000256" key="1">
    <source>
        <dbReference type="ARBA" id="ARBA00006484"/>
    </source>
</evidence>
<dbReference type="OrthoDB" id="9808814at2"/>
<dbReference type="GO" id="GO:0032787">
    <property type="term" value="P:monocarboxylic acid metabolic process"/>
    <property type="evidence" value="ECO:0007669"/>
    <property type="project" value="UniProtKB-ARBA"/>
</dbReference>
<organism evidence="2 3">
    <name type="scientific">Selenomonas ruminantium</name>
    <dbReference type="NCBI Taxonomy" id="971"/>
    <lineage>
        <taxon>Bacteria</taxon>
        <taxon>Bacillati</taxon>
        <taxon>Bacillota</taxon>
        <taxon>Negativicutes</taxon>
        <taxon>Selenomonadales</taxon>
        <taxon>Selenomonadaceae</taxon>
        <taxon>Selenomonas</taxon>
    </lineage>
</organism>